<reference evidence="1 2" key="1">
    <citation type="submission" date="2018-12" db="EMBL/GenBank/DDBJ databases">
        <authorList>
            <person name="Li F."/>
        </authorList>
    </citation>
    <scope>NUCLEOTIDE SEQUENCE [LARGE SCALE GENOMIC DNA]</scope>
    <source>
        <strain evidence="1 2">11W25H-1</strain>
    </source>
</reference>
<keyword evidence="2" id="KW-1185">Reference proteome</keyword>
<protein>
    <submittedName>
        <fullName evidence="1">Uncharacterized protein</fullName>
    </submittedName>
</protein>
<proteinExistence type="predicted"/>
<dbReference type="Proteomes" id="UP000288547">
    <property type="component" value="Unassembled WGS sequence"/>
</dbReference>
<dbReference type="RefSeq" id="WP_128494856.1">
    <property type="nucleotide sequence ID" value="NZ_RZNB01000003.1"/>
</dbReference>
<dbReference type="OrthoDB" id="5119511at2"/>
<name>A0A3S4A3T7_9MICO</name>
<organism evidence="1 2">
    <name type="scientific">Labedella phragmitis</name>
    <dbReference type="NCBI Taxonomy" id="2498849"/>
    <lineage>
        <taxon>Bacteria</taxon>
        <taxon>Bacillati</taxon>
        <taxon>Actinomycetota</taxon>
        <taxon>Actinomycetes</taxon>
        <taxon>Micrococcales</taxon>
        <taxon>Microbacteriaceae</taxon>
        <taxon>Labedella</taxon>
    </lineage>
</organism>
<sequence length="104" mass="11455">MKRITYGTETFVVDDRAGEDLMKHARDIAASRDPEVVQIPVIQPDGSTRQASMLIGPNTAVLAVDAPDLEPARRRVSTMARVRSIDPALVYDDSSTYFDIGFDT</sequence>
<evidence type="ECO:0000313" key="1">
    <source>
        <dbReference type="EMBL" id="RWZ50862.1"/>
    </source>
</evidence>
<accession>A0A3S4A3T7</accession>
<dbReference type="EMBL" id="RZNB01000003">
    <property type="protein sequence ID" value="RWZ50862.1"/>
    <property type="molecule type" value="Genomic_DNA"/>
</dbReference>
<dbReference type="AlphaFoldDB" id="A0A3S4A3T7"/>
<comment type="caution">
    <text evidence="1">The sequence shown here is derived from an EMBL/GenBank/DDBJ whole genome shotgun (WGS) entry which is preliminary data.</text>
</comment>
<gene>
    <name evidence="1" type="ORF">ELQ90_08500</name>
</gene>
<evidence type="ECO:0000313" key="2">
    <source>
        <dbReference type="Proteomes" id="UP000288547"/>
    </source>
</evidence>